<dbReference type="Pfam" id="PF07883">
    <property type="entry name" value="Cupin_2"/>
    <property type="match status" value="1"/>
</dbReference>
<feature type="domain" description="Cupin type-2" evidence="1">
    <location>
        <begin position="33"/>
        <end position="91"/>
    </location>
</feature>
<dbReference type="Proteomes" id="UP000094578">
    <property type="component" value="Unassembled WGS sequence"/>
</dbReference>
<dbReference type="InterPro" id="IPR011051">
    <property type="entry name" value="RmlC_Cupin_sf"/>
</dbReference>
<evidence type="ECO:0000259" key="1">
    <source>
        <dbReference type="Pfam" id="PF07883"/>
    </source>
</evidence>
<dbReference type="Gene3D" id="2.60.120.10">
    <property type="entry name" value="Jelly Rolls"/>
    <property type="match status" value="1"/>
</dbReference>
<dbReference type="RefSeq" id="WP_083243621.1">
    <property type="nucleotide sequence ID" value="NZ_MDER01000075.1"/>
</dbReference>
<dbReference type="STRING" id="1886670.PTI45_03831"/>
<evidence type="ECO:0000313" key="3">
    <source>
        <dbReference type="Proteomes" id="UP000094578"/>
    </source>
</evidence>
<dbReference type="EMBL" id="MDER01000075">
    <property type="protein sequence ID" value="ODP26729.1"/>
    <property type="molecule type" value="Genomic_DNA"/>
</dbReference>
<dbReference type="InterPro" id="IPR013096">
    <property type="entry name" value="Cupin_2"/>
</dbReference>
<protein>
    <recommendedName>
        <fullName evidence="1">Cupin type-2 domain-containing protein</fullName>
    </recommendedName>
</protein>
<reference evidence="2 3" key="1">
    <citation type="submission" date="2016-08" db="EMBL/GenBank/DDBJ databases">
        <title>Genome sequencing of Paenibacillus sp. TI45-13ar, isolated from Korean traditional nuruk.</title>
        <authorList>
            <person name="Kim S.-J."/>
        </authorList>
    </citation>
    <scope>NUCLEOTIDE SEQUENCE [LARGE SCALE GENOMIC DNA]</scope>
    <source>
        <strain evidence="2 3">TI45-13ar</strain>
    </source>
</reference>
<name>A0A1E3KYW6_9BACL</name>
<comment type="caution">
    <text evidence="2">The sequence shown here is derived from an EMBL/GenBank/DDBJ whole genome shotgun (WGS) entry which is preliminary data.</text>
</comment>
<dbReference type="InterPro" id="IPR014710">
    <property type="entry name" value="RmlC-like_jellyroll"/>
</dbReference>
<dbReference type="SUPFAM" id="SSF51182">
    <property type="entry name" value="RmlC-like cupins"/>
    <property type="match status" value="1"/>
</dbReference>
<gene>
    <name evidence="2" type="ORF">PTI45_03831</name>
</gene>
<organism evidence="2 3">
    <name type="scientific">Paenibacillus nuruki</name>
    <dbReference type="NCBI Taxonomy" id="1886670"/>
    <lineage>
        <taxon>Bacteria</taxon>
        <taxon>Bacillati</taxon>
        <taxon>Bacillota</taxon>
        <taxon>Bacilli</taxon>
        <taxon>Bacillales</taxon>
        <taxon>Paenibacillaceae</taxon>
        <taxon>Paenibacillus</taxon>
    </lineage>
</organism>
<keyword evidence="3" id="KW-1185">Reference proteome</keyword>
<dbReference type="AlphaFoldDB" id="A0A1E3KYW6"/>
<sequence>MQTILLDTVIPQQDKKLTSIYNTEARQIVHLQLSANQEIPTHKSPKHVFIVVKSGKVAFTVSDQEIILSPHEVLIMEPDEFHSLKALEDTSILVIKS</sequence>
<evidence type="ECO:0000313" key="2">
    <source>
        <dbReference type="EMBL" id="ODP26729.1"/>
    </source>
</evidence>
<proteinExistence type="predicted"/>
<accession>A0A1E3KYW6</accession>